<organism evidence="3 4">
    <name type="scientific">Sporosarcina siberiensis</name>
    <dbReference type="NCBI Taxonomy" id="1365606"/>
    <lineage>
        <taxon>Bacteria</taxon>
        <taxon>Bacillati</taxon>
        <taxon>Bacillota</taxon>
        <taxon>Bacilli</taxon>
        <taxon>Bacillales</taxon>
        <taxon>Caryophanaceae</taxon>
        <taxon>Sporosarcina</taxon>
    </lineage>
</organism>
<dbReference type="EMBL" id="JBHUGI010000024">
    <property type="protein sequence ID" value="MFD1928024.1"/>
    <property type="molecule type" value="Genomic_DNA"/>
</dbReference>
<accession>A0ABW4SGC3</accession>
<dbReference type="InterPro" id="IPR050659">
    <property type="entry name" value="Peptidase_M24B"/>
</dbReference>
<dbReference type="InterPro" id="IPR029149">
    <property type="entry name" value="Creatin/AminoP/Spt16_N"/>
</dbReference>
<dbReference type="Pfam" id="PF00557">
    <property type="entry name" value="Peptidase_M24"/>
    <property type="match status" value="1"/>
</dbReference>
<dbReference type="PANTHER" id="PTHR46112:SF2">
    <property type="entry name" value="XAA-PRO AMINOPEPTIDASE P-RELATED"/>
    <property type="match status" value="1"/>
</dbReference>
<feature type="domain" description="Creatinase N-terminal" evidence="2">
    <location>
        <begin position="12"/>
        <end position="157"/>
    </location>
</feature>
<protein>
    <submittedName>
        <fullName evidence="3">M24 family metallopeptidase</fullName>
    </submittedName>
</protein>
<keyword evidence="4" id="KW-1185">Reference proteome</keyword>
<dbReference type="Gene3D" id="3.40.350.10">
    <property type="entry name" value="Creatinase/prolidase N-terminal domain"/>
    <property type="match status" value="1"/>
</dbReference>
<dbReference type="InterPro" id="IPR000994">
    <property type="entry name" value="Pept_M24"/>
</dbReference>
<evidence type="ECO:0000313" key="4">
    <source>
        <dbReference type="Proteomes" id="UP001597218"/>
    </source>
</evidence>
<name>A0ABW4SGC3_9BACL</name>
<dbReference type="InterPro" id="IPR000587">
    <property type="entry name" value="Creatinase_N"/>
</dbReference>
<reference evidence="4" key="1">
    <citation type="journal article" date="2019" name="Int. J. Syst. Evol. Microbiol.">
        <title>The Global Catalogue of Microorganisms (GCM) 10K type strain sequencing project: providing services to taxonomists for standard genome sequencing and annotation.</title>
        <authorList>
            <consortium name="The Broad Institute Genomics Platform"/>
            <consortium name="The Broad Institute Genome Sequencing Center for Infectious Disease"/>
            <person name="Wu L."/>
            <person name="Ma J."/>
        </authorList>
    </citation>
    <scope>NUCLEOTIDE SEQUENCE [LARGE SCALE GENOMIC DNA]</scope>
    <source>
        <strain evidence="4">CGMCC 4.7177</strain>
    </source>
</reference>
<dbReference type="Proteomes" id="UP001597218">
    <property type="component" value="Unassembled WGS sequence"/>
</dbReference>
<sequence length="396" mass="44836">MLQFNMSEFMERMSQTKKSMYEKGIDVLLITDPANMNYLSGYDGWSFYVDQMLVVIADENQPIWIGRKMDAKAAQLTTWLYQENIIPYPEDHVQSNQKHPMDFVAKILTQIGQSNRRIGTEMSSYYFSALAYEKLRVNLPNAIFSDASLLVNYVRIIKSDQEIDYMKKAAKIAELGMDMAVSSIQEGVRECDVAANIYHSLISGTTEYGGDYPSIVPLLPAGENTSTPHLTWTDRKYTNNELVIIELAGCHKRYHSPMSRTVSLGKPTEEATEAASVLVEGINSVIEFVRPGVTCEEVEKVWNDIISKYGIVKESRIGYSIGMSYPPDWGERTLSIRKGDLTILQPNMTFHLMPALWFDNYGIEISESIRVTGNGCEALADYKRELIIKDQLHIAL</sequence>
<dbReference type="PANTHER" id="PTHR46112">
    <property type="entry name" value="AMINOPEPTIDASE"/>
    <property type="match status" value="1"/>
</dbReference>
<evidence type="ECO:0000259" key="2">
    <source>
        <dbReference type="Pfam" id="PF01321"/>
    </source>
</evidence>
<dbReference type="CDD" id="cd01066">
    <property type="entry name" value="APP_MetAP"/>
    <property type="match status" value="1"/>
</dbReference>
<comment type="caution">
    <text evidence="3">The sequence shown here is derived from an EMBL/GenBank/DDBJ whole genome shotgun (WGS) entry which is preliminary data.</text>
</comment>
<dbReference type="SUPFAM" id="SSF55920">
    <property type="entry name" value="Creatinase/aminopeptidase"/>
    <property type="match status" value="1"/>
</dbReference>
<dbReference type="InterPro" id="IPR036005">
    <property type="entry name" value="Creatinase/aminopeptidase-like"/>
</dbReference>
<feature type="domain" description="Peptidase M24" evidence="1">
    <location>
        <begin position="165"/>
        <end position="372"/>
    </location>
</feature>
<evidence type="ECO:0000259" key="1">
    <source>
        <dbReference type="Pfam" id="PF00557"/>
    </source>
</evidence>
<proteinExistence type="predicted"/>
<dbReference type="SUPFAM" id="SSF53092">
    <property type="entry name" value="Creatinase/prolidase N-terminal domain"/>
    <property type="match status" value="1"/>
</dbReference>
<gene>
    <name evidence="3" type="ORF">ACFSFY_08135</name>
</gene>
<dbReference type="RefSeq" id="WP_381537009.1">
    <property type="nucleotide sequence ID" value="NZ_JBHUGI010000024.1"/>
</dbReference>
<dbReference type="Gene3D" id="3.90.230.10">
    <property type="entry name" value="Creatinase/methionine aminopeptidase superfamily"/>
    <property type="match status" value="1"/>
</dbReference>
<evidence type="ECO:0000313" key="3">
    <source>
        <dbReference type="EMBL" id="MFD1928024.1"/>
    </source>
</evidence>
<dbReference type="Pfam" id="PF01321">
    <property type="entry name" value="Creatinase_N"/>
    <property type="match status" value="1"/>
</dbReference>